<dbReference type="InterPro" id="IPR036291">
    <property type="entry name" value="NAD(P)-bd_dom_sf"/>
</dbReference>
<dbReference type="SUPFAM" id="SSF47336">
    <property type="entry name" value="ACP-like"/>
    <property type="match status" value="2"/>
</dbReference>
<dbReference type="SMART" id="SM00825">
    <property type="entry name" value="PKS_KS"/>
    <property type="match status" value="1"/>
</dbReference>
<reference evidence="13 14" key="1">
    <citation type="journal article" date="2011" name="PLoS Genet.">
        <title>Genomic analysis of the necrotrophic fungal pathogens Sclerotinia sclerotiorum and Botrytis cinerea.</title>
        <authorList>
            <person name="Amselem J."/>
            <person name="Cuomo C.A."/>
            <person name="van Kan J.A."/>
            <person name="Viaud M."/>
            <person name="Benito E.P."/>
            <person name="Couloux A."/>
            <person name="Coutinho P.M."/>
            <person name="de Vries R.P."/>
            <person name="Dyer P.S."/>
            <person name="Fillinger S."/>
            <person name="Fournier E."/>
            <person name="Gout L."/>
            <person name="Hahn M."/>
            <person name="Kohn L."/>
            <person name="Lapalu N."/>
            <person name="Plummer K.M."/>
            <person name="Pradier J.M."/>
            <person name="Quevillon E."/>
            <person name="Sharon A."/>
            <person name="Simon A."/>
            <person name="ten Have A."/>
            <person name="Tudzynski B."/>
            <person name="Tudzynski P."/>
            <person name="Wincker P."/>
            <person name="Andrew M."/>
            <person name="Anthouard V."/>
            <person name="Beever R.E."/>
            <person name="Beffa R."/>
            <person name="Benoit I."/>
            <person name="Bouzid O."/>
            <person name="Brault B."/>
            <person name="Chen Z."/>
            <person name="Choquer M."/>
            <person name="Collemare J."/>
            <person name="Cotton P."/>
            <person name="Danchin E.G."/>
            <person name="Da Silva C."/>
            <person name="Gautier A."/>
            <person name="Giraud C."/>
            <person name="Giraud T."/>
            <person name="Gonzalez C."/>
            <person name="Grossetete S."/>
            <person name="Guldener U."/>
            <person name="Henrissat B."/>
            <person name="Howlett B.J."/>
            <person name="Kodira C."/>
            <person name="Kretschmer M."/>
            <person name="Lappartient A."/>
            <person name="Leroch M."/>
            <person name="Levis C."/>
            <person name="Mauceli E."/>
            <person name="Neuveglise C."/>
            <person name="Oeser B."/>
            <person name="Pearson M."/>
            <person name="Poulain J."/>
            <person name="Poussereau N."/>
            <person name="Quesneville H."/>
            <person name="Rascle C."/>
            <person name="Schumacher J."/>
            <person name="Segurens B."/>
            <person name="Sexton A."/>
            <person name="Silva E."/>
            <person name="Sirven C."/>
            <person name="Soanes D.M."/>
            <person name="Talbot N.J."/>
            <person name="Templeton M."/>
            <person name="Yandava C."/>
            <person name="Yarden O."/>
            <person name="Zeng Q."/>
            <person name="Rollins J.A."/>
            <person name="Lebrun M.H."/>
            <person name="Dickman M."/>
        </authorList>
    </citation>
    <scope>NUCLEOTIDE SEQUENCE [LARGE SCALE GENOMIC DNA]</scope>
    <source>
        <strain evidence="13 14">B05.10</strain>
    </source>
</reference>
<dbReference type="InterPro" id="IPR045851">
    <property type="entry name" value="AMP-bd_C_sf"/>
</dbReference>
<dbReference type="GO" id="GO:0006633">
    <property type="term" value="P:fatty acid biosynthetic process"/>
    <property type="evidence" value="ECO:0007669"/>
    <property type="project" value="InterPro"/>
</dbReference>
<dbReference type="CDD" id="cd05930">
    <property type="entry name" value="A_NRPS"/>
    <property type="match status" value="1"/>
</dbReference>
<evidence type="ECO:0000256" key="5">
    <source>
        <dbReference type="ARBA" id="ARBA00022679"/>
    </source>
</evidence>
<dbReference type="SMART" id="SM00823">
    <property type="entry name" value="PKS_PP"/>
    <property type="match status" value="2"/>
</dbReference>
<sequence>MAVQDQEPIAIIGMACRFPGGSNSPSKLWDLIKSPRNLSKRVPDERFNSEAFFHTNGSYHGATDSREAYFLEEDVALFDNAFFNIQPGEAEAVDPQQRLLMETVYDSLCAGGQTIEGLRGSNTGIYVGMMCDDWAQAINRDWESTMTYAATGQSRAIVSNRLSYFFDWHGPSMTVDTACSSSLVAVHQGVTSLRNGECPVVIAAGVNLILGPGMWIAESKLHMLSPTGTSKMWDESADGYARGEGIASVVMKRLSDALRDGDPIECVIRGTGVNQDGKTPGLTMPNGKAQADLIRDTYQRAGLDIHDPRDRPQFFHAHGTGTQAGDPQESQAIDSAFFSGPDKKLETMAVGSIKTIIGHTEGTAGLASLIGSVMAIKHGVFPPNLHFQNLSPKVAPFYNHLHIPTTATPWPELPSGVPRRISCNSFGFGGLNAHAIIESYESSTESTLIEQEATLASVFTPLTISAASASALKATLSDIRSYLEKSPDVNMHDLAHTLQSRRSTLAYRKDIMYSSREDAITKIDSLLSDDANAAANGLTSRYTDHPNARILGIFTGQGAQWPRMGAKLIEKSPFAARRMEELDLALSRLPENDRPSWTLQNELLAGAEKSRLSEATIAQPLCTAVQIILIDLLKEAGIKFSGVVGHSSGEIGAAYAAGFLSAPHALYIAYYRGFYAHFAGSESNVPGAMIAVGTSYEDALDFCELDDFVGRIQVAARNSATSITLSGDKDAVQEAEEIFKDEGKFARALKVDKAYHSFHMLPCIASYLAALAKCEITVQEGNGIQWYSSVRNGRVMSKDDISTHNYWVENMVNTVLFEPAVEAAASNGDPFDICIEVGPHPALKGPCLDTLKAATGKVVPYTGLLGRGKDDRVELALALGSIWRQLGASSVNFDTFESSVSGQFLPKRTLSGLPTYPFDHSRRFYSLTRFSGSFIYAQDAPHPLLGRRSVEIETDHQISWRQLLKPNEISWIQGHQLQGQAVFPAMGFVAMAIEAAKTVTGVDRELGLLTLENVIISRALTFSSDDAGIECRITMTITSNTKDEFRGQIACYSGVPYGSGAPLVLNFSTDVTVAFHTPMPNTLPASRLDEINLGYADEKRLYAQFTSLGYNYSTPFTGIRSISRKMNFATGEIEDEAGDDWEDQLLLHPGFLDSAIQTGFAAYAHPFDNRLWALHIPTDVRSIVINPYFLASRSESRNRSYTYQTATRTTPEAPMVVDMSIFSGLGEQTLQHPFIQFESVGVKPFAQATARDDAVIFSRMQYRLAEPDSSVALENIGEVWTEQDLPALLAAERLSFFHMRRLSEITTEFEFLESSSPYRNLLDNAMRLVKLVVAGNHPHVPREASADLIGEINSLTSIYRNHPFVKLAEVAGKHLEDEIRSGGSILEHMTKDNLLHKFQSKLALIAHKSMAAIVSQIAYRYPRMNILEIGAGSGEATQYVLSELDGAFETYAYTNVSDELFAKAQRRFDIYNDRMLFSKFDIDQPAIGQGFQEESFDLVLAAGSLSMTANPDDMMANVRRLLKPGGFLVVGDYANNDLMTLNLAMGSLPDWYNGLENDPSRSYGPCLTLDQWTALTSKHGFAGLDAVPFSNKVQPYSVFFCQAVDNRILSLREPLNEVYNESQNGSENESEVSAPTDGRAQLILVGGRKAATAKLVSEASALLSTRYKSITRVASLEILHADGITPGTTVLSLTELDEQYLEARSEVKLEALKTVWRNARTILHVTNGARNSSPYSGMVLGVSRVVRFEHPNINLQILDFDSTTKPTAKIIAESLARLELGRKWVTEDAAEDLHWSLEPELYYVNGKQLIPRCLPFKEGNERYNTYRRPIPVVVDPSEVSVVLEPSQGEQTFELGTVSPLRVLPIVQSTKSCTLQTKYSLMGAIKMNEAAWLSLLQGTDKETGHELIALIDNAAESRVVVPAEWTVRTPDDTSGSGLLATVAAYLVAKSILDSAPSFGSIIVHEANTLLRHALTRQAAVEGVQILFTTTKQQSTDKDSSIMMVHPNLPFSVLQRLVPRQTSFFVNMAGVNCTSAELLKRSLPNDTMIRLESDFIRPQPSVKSEHVTSDVIQKIGQDIKEAIHRVTISAQRGRKSKPTTIVAAIHGSKSQDEISLQNIQNSRVAYAALNIVNWQTSSVQALQRPIDHGLIFRDHVTYLLFGLAGELGQSLCSWMVLHGARHVLIASRNPKVDSQFINTLADEYGANVRVMSVDLTQRASLNACYKVITAEMPPVAGVTHGALVLADSLFDDMTFDDFDRTAKPKVDGTLLLDELFYDAPLDFFILFTSAVGVSGNTGQSAYIMANNFMTSLAAQRRDVRGVAGSDLALAAMAGLGRFERSEYLDKDHFAKMGYRDSSEQDFHRLFAEAVLAGRPENASQGCSQVASGLQPVRKTPKLQAQLREDPKFSHYILPDASALDRQGKGSQGGKTARARVRLATVKTRRQARAAVKEAFVDRLKRALMIPQDEALNEELTFVEQGVDSITAVEIRTWFLAEIEVDLPVLQILGAGTTVQTVVDKVMDKIPAIIVDWEKLINDDDDPVAVSVTNLVPPAPVAATVVEKSDEFPPKRTGGTNVTASTVDTGTHTPAVSDSTCNTSQDGLSEADNKVERKETKKHHEATKVQDVLVERQREQAIVESATDHTEQMTYGQRRMWYLTHFIDDPTTLNFAYIAKLNGHLQADHLARAVESVAQRHESLRTRFFWSDDGASTPMQSILSKPLVRLEMARIPKELALEAAEAELNAMRNFEWDLGGWVPVRLRLLTISDTEHYLLMGSHHITLDGHSFTIMMMDIEEAYLSPGQQIPALPQSSQARAFSEQTRLAYESGGFAKALDFYRRILPPQDFLHPIELFPFARTQVRPPQTWQSHVVQRVLDPSIVTALNQIARKRHSTSFHAYLASYQAMLFRLLPSNTTDKLFIGMADANRLDSKFLRSIGNFLNILPLRFDRATRQSFGDAIEFARAKTHTALEHSALPFELLLDELSVPRSNRWTPIFQVFIDYRLIPSQQGAKQREWAGCDVSEETWHTARSGFDVVLEIKEDQNETTLKFHVQKDLYDEAAAELLLNSYINVLRQVTEQGVRTDLTKLNKWDDKDVQKALTISRGPTMKQEWPATVAHQIAQVIQRHPNAPALKDGYGANLTYAAMNQRVEGIVSVLRAQLTATTKQEDQIVGVFQTPSADFVCSLLAIHRVGAVYLPLDPRNGMSRLASAVKAAQHIAILTDKEFVTQTNELDLAQGTVILNVADIKSNPVANESTLSVGPRDVAYMIFTSGSTGEPKGIVVRHENLRVNLEGFHRAWNIEDLGKVMLQNAAFSFDASLLQVFAPLTTGGCLVVAPADARGDPHEITNLMLEHGVTMTQATPSEYETWFRFAPENVRRCTAWKAAWFGGERAPPGLLHLFREACKVLPNLQVYTSYGPTEGTISAMKGKLEIEDPAVAVPVPGFVLPNYAAYIVDEALQPVPIGVSGEIMIGGNSIGSNEYWHRPDLTALAFLPDPFAAKADDGARMYRTGDLGQFDQQGRLAIKGRISGDTQIKIRGFRIELAEIEGVIIKEGAGFVTNAVVTLRGTDASAFLAAHITIDASKTTDPQQAGVVLNNLRAALTLCLPLYMCPSTIVVLEEMPLTAHSKVDRRAVQVLSLPELAESDSDAIIAPDLTWTERRLAILWATLLPPQSLLLTQQSSFFLAGGNSLLLVQLQAAITVEFGGAPRLSKLMAATTLASMAAELDNGLDTASDWDKEMALDLIHNQTITEPTTLVRRKSLAHGLSVLVTGATGHIGHRIINELASNSRVRRIICLVRPMDGRDTLNLFPDVVAQDKLHFLTNNLPTLPTDEEISDIDVVLHCAANRTFWDSYSAAKPINVDAVKALAQLCLRKGATLHVLSSGAVAAYEQESTDGNPDTKLPRPTSDDGYVSSKWVAERYLASAARLAGLQVTVHRPLQTPAASEQSINGPAIEAETTIVNSLIAAIPQLGVRPDFAHVDGWMDLAHLDNIVTSITTAVTDPAAEYSDMGLHIINYPGEMRVRISALAAGTKTMLESEVMKDLPVVSGLHFVGLAKRSGLFDLVVTAQEITVIDDQGRKIVSRR</sequence>
<keyword evidence="7" id="KW-0511">Multifunctional enzyme</keyword>
<dbReference type="InterPro" id="IPR001242">
    <property type="entry name" value="Condensation_dom"/>
</dbReference>
<dbReference type="PANTHER" id="PTHR43775">
    <property type="entry name" value="FATTY ACID SYNTHASE"/>
    <property type="match status" value="1"/>
</dbReference>
<dbReference type="InterPro" id="IPR016036">
    <property type="entry name" value="Malonyl_transacylase_ACP-bd"/>
</dbReference>
<dbReference type="Gene3D" id="1.10.1200.10">
    <property type="entry name" value="ACP-like"/>
    <property type="match status" value="2"/>
</dbReference>
<feature type="active site" description="Proton acceptor; for dehydratase activity" evidence="8">
    <location>
        <position position="975"/>
    </location>
</feature>
<dbReference type="SUPFAM" id="SSF55048">
    <property type="entry name" value="Probable ACP-binding domain of malonyl-CoA ACP transacylase"/>
    <property type="match status" value="1"/>
</dbReference>
<feature type="region of interest" description="N-terminal hotdog fold" evidence="8">
    <location>
        <begin position="942"/>
        <end position="1078"/>
    </location>
</feature>
<gene>
    <name evidence="13" type="primary">Bcpks5</name>
    <name evidence="13" type="ORF">BCIN_01g11550</name>
</gene>
<dbReference type="OrthoDB" id="329835at2759"/>
<dbReference type="InterPro" id="IPR023213">
    <property type="entry name" value="CAT-like_dom_sf"/>
</dbReference>
<dbReference type="InterPro" id="IPR036736">
    <property type="entry name" value="ACP-like_sf"/>
</dbReference>
<dbReference type="Pfam" id="PF21089">
    <property type="entry name" value="PKS_DH_N"/>
    <property type="match status" value="1"/>
</dbReference>
<feature type="active site" description="Proton donor; for dehydratase activity" evidence="8">
    <location>
        <position position="1153"/>
    </location>
</feature>
<dbReference type="SUPFAM" id="SSF51735">
    <property type="entry name" value="NAD(P)-binding Rossmann-fold domains"/>
    <property type="match status" value="2"/>
</dbReference>
<evidence type="ECO:0000259" key="11">
    <source>
        <dbReference type="PROSITE" id="PS52004"/>
    </source>
</evidence>
<dbReference type="SMART" id="SM00826">
    <property type="entry name" value="PKS_DH"/>
    <property type="match status" value="1"/>
</dbReference>
<keyword evidence="3" id="KW-0436">Ligase</keyword>
<organism evidence="13 14">
    <name type="scientific">Botryotinia fuckeliana (strain B05.10)</name>
    <name type="common">Noble rot fungus</name>
    <name type="synonym">Botrytis cinerea</name>
    <dbReference type="NCBI Taxonomy" id="332648"/>
    <lineage>
        <taxon>Eukaryota</taxon>
        <taxon>Fungi</taxon>
        <taxon>Dikarya</taxon>
        <taxon>Ascomycota</taxon>
        <taxon>Pezizomycotina</taxon>
        <taxon>Leotiomycetes</taxon>
        <taxon>Helotiales</taxon>
        <taxon>Sclerotiniaceae</taxon>
        <taxon>Botrytis</taxon>
    </lineage>
</organism>
<dbReference type="GO" id="GO:0004315">
    <property type="term" value="F:3-oxoacyl-[acyl-carrier-protein] synthase activity"/>
    <property type="evidence" value="ECO:0007669"/>
    <property type="project" value="InterPro"/>
</dbReference>
<feature type="region of interest" description="Disordered" evidence="9">
    <location>
        <begin position="2561"/>
        <end position="2619"/>
    </location>
</feature>
<dbReference type="InterPro" id="IPR050091">
    <property type="entry name" value="PKS_NRPS_Biosynth_Enz"/>
</dbReference>
<evidence type="ECO:0000256" key="8">
    <source>
        <dbReference type="PROSITE-ProRule" id="PRU01363"/>
    </source>
</evidence>
<dbReference type="InterPro" id="IPR018201">
    <property type="entry name" value="Ketoacyl_synth_AS"/>
</dbReference>
<evidence type="ECO:0000256" key="1">
    <source>
        <dbReference type="ARBA" id="ARBA00022450"/>
    </source>
</evidence>
<dbReference type="Pfam" id="PF08659">
    <property type="entry name" value="KR"/>
    <property type="match status" value="1"/>
</dbReference>
<evidence type="ECO:0000256" key="7">
    <source>
        <dbReference type="ARBA" id="ARBA00023268"/>
    </source>
</evidence>
<dbReference type="GeneID" id="5426474"/>
<dbReference type="Gene3D" id="3.40.47.10">
    <property type="match status" value="1"/>
</dbReference>
<feature type="domain" description="Carrier" evidence="10">
    <location>
        <begin position="3652"/>
        <end position="3729"/>
    </location>
</feature>
<dbReference type="GO" id="GO:0032259">
    <property type="term" value="P:methylation"/>
    <property type="evidence" value="ECO:0007669"/>
    <property type="project" value="UniProtKB-KW"/>
</dbReference>
<dbReference type="Pfam" id="PF00109">
    <property type="entry name" value="ketoacyl-synt"/>
    <property type="match status" value="1"/>
</dbReference>
<dbReference type="GO" id="GO:0031177">
    <property type="term" value="F:phosphopantetheine binding"/>
    <property type="evidence" value="ECO:0007669"/>
    <property type="project" value="InterPro"/>
</dbReference>
<dbReference type="Pfam" id="PF00698">
    <property type="entry name" value="Acyl_transf_1"/>
    <property type="match status" value="1"/>
</dbReference>
<dbReference type="InterPro" id="IPR016035">
    <property type="entry name" value="Acyl_Trfase/lysoPLipase"/>
</dbReference>
<keyword evidence="4" id="KW-0489">Methyltransferase</keyword>
<dbReference type="PROSITE" id="PS52004">
    <property type="entry name" value="KS3_2"/>
    <property type="match status" value="1"/>
</dbReference>
<dbReference type="InterPro" id="IPR000873">
    <property type="entry name" value="AMP-dep_synth/lig_dom"/>
</dbReference>
<dbReference type="Proteomes" id="UP000001798">
    <property type="component" value="Chromosome 1"/>
</dbReference>
<keyword evidence="1" id="KW-0596">Phosphopantetheine</keyword>
<reference evidence="13 14" key="2">
    <citation type="journal article" date="2012" name="Eukaryot. Cell">
        <title>Genome update of Botrytis cinerea strains B05.10 and T4.</title>
        <authorList>
            <person name="Staats M."/>
            <person name="van Kan J.A."/>
        </authorList>
    </citation>
    <scope>NUCLEOTIDE SEQUENCE [LARGE SCALE GENOMIC DNA]</scope>
    <source>
        <strain evidence="13 14">B05.10</strain>
    </source>
</reference>
<dbReference type="InterPro" id="IPR020806">
    <property type="entry name" value="PKS_PP-bd"/>
</dbReference>
<evidence type="ECO:0000259" key="10">
    <source>
        <dbReference type="PROSITE" id="PS50075"/>
    </source>
</evidence>
<dbReference type="Gene3D" id="3.40.50.150">
    <property type="entry name" value="Vaccinia Virus protein VP39"/>
    <property type="match status" value="1"/>
</dbReference>
<feature type="region of interest" description="C-terminal hotdog fold" evidence="8">
    <location>
        <begin position="1093"/>
        <end position="1251"/>
    </location>
</feature>
<feature type="domain" description="Ketosynthase family 3 (KS3)" evidence="11">
    <location>
        <begin position="6"/>
        <end position="439"/>
    </location>
</feature>
<dbReference type="Pfam" id="PF00668">
    <property type="entry name" value="Condensation"/>
    <property type="match status" value="1"/>
</dbReference>
<dbReference type="InterPro" id="IPR016039">
    <property type="entry name" value="Thiolase-like"/>
</dbReference>
<dbReference type="InterPro" id="IPR014030">
    <property type="entry name" value="Ketoacyl_synth_N"/>
</dbReference>
<dbReference type="GO" id="GO:0009403">
    <property type="term" value="P:toxin biosynthetic process"/>
    <property type="evidence" value="ECO:0007669"/>
    <property type="project" value="UniProtKB-ARBA"/>
</dbReference>
<dbReference type="Pfam" id="PF00550">
    <property type="entry name" value="PP-binding"/>
    <property type="match status" value="2"/>
</dbReference>
<dbReference type="Pfam" id="PF00501">
    <property type="entry name" value="AMP-binding"/>
    <property type="match status" value="1"/>
</dbReference>
<dbReference type="InterPro" id="IPR042099">
    <property type="entry name" value="ANL_N_sf"/>
</dbReference>
<dbReference type="InterPro" id="IPR020841">
    <property type="entry name" value="PKS_Beta-ketoAc_synthase_dom"/>
</dbReference>
<dbReference type="SMART" id="SM00827">
    <property type="entry name" value="PKS_AT"/>
    <property type="match status" value="1"/>
</dbReference>
<feature type="region of interest" description="Disordered" evidence="9">
    <location>
        <begin position="3890"/>
        <end position="3909"/>
    </location>
</feature>
<dbReference type="Pfam" id="PF08242">
    <property type="entry name" value="Methyltransf_12"/>
    <property type="match status" value="1"/>
</dbReference>
<dbReference type="InterPro" id="IPR014031">
    <property type="entry name" value="Ketoacyl_synth_C"/>
</dbReference>
<dbReference type="Gene3D" id="3.30.559.10">
    <property type="entry name" value="Chloramphenicol acetyltransferase-like domain"/>
    <property type="match status" value="1"/>
</dbReference>
<dbReference type="GO" id="GO:0008168">
    <property type="term" value="F:methyltransferase activity"/>
    <property type="evidence" value="ECO:0007669"/>
    <property type="project" value="UniProtKB-KW"/>
</dbReference>
<keyword evidence="5" id="KW-0808">Transferase</keyword>
<dbReference type="InterPro" id="IPR049900">
    <property type="entry name" value="PKS_mFAS_DH"/>
</dbReference>
<dbReference type="Gene3D" id="3.30.70.3290">
    <property type="match status" value="1"/>
</dbReference>
<accession>A0A384J7K2</accession>
<dbReference type="InterPro" id="IPR013217">
    <property type="entry name" value="Methyltransf_12"/>
</dbReference>
<dbReference type="InterPro" id="IPR057326">
    <property type="entry name" value="KR_dom"/>
</dbReference>
<dbReference type="InterPro" id="IPR029063">
    <property type="entry name" value="SAM-dependent_MTases_sf"/>
</dbReference>
<dbReference type="CDD" id="cd02440">
    <property type="entry name" value="AdoMet_MTases"/>
    <property type="match status" value="1"/>
</dbReference>
<dbReference type="PROSITE" id="PS52019">
    <property type="entry name" value="PKS_MFAS_DH"/>
    <property type="match status" value="1"/>
</dbReference>
<evidence type="ECO:0000256" key="3">
    <source>
        <dbReference type="ARBA" id="ARBA00022598"/>
    </source>
</evidence>
<dbReference type="InterPro" id="IPR049552">
    <property type="entry name" value="PKS_DH_N"/>
</dbReference>
<dbReference type="PROSITE" id="PS50075">
    <property type="entry name" value="CARRIER"/>
    <property type="match status" value="2"/>
</dbReference>
<dbReference type="InterPro" id="IPR049551">
    <property type="entry name" value="PKS_DH_C"/>
</dbReference>
<dbReference type="Pfam" id="PF14765">
    <property type="entry name" value="PS-DH"/>
    <property type="match status" value="1"/>
</dbReference>
<evidence type="ECO:0000256" key="2">
    <source>
        <dbReference type="ARBA" id="ARBA00022553"/>
    </source>
</evidence>
<dbReference type="PROSITE" id="PS00455">
    <property type="entry name" value="AMP_BINDING"/>
    <property type="match status" value="1"/>
</dbReference>
<dbReference type="InterPro" id="IPR013968">
    <property type="entry name" value="PKS_KR"/>
</dbReference>
<keyword evidence="6" id="KW-0677">Repeat</keyword>
<evidence type="ECO:0000256" key="4">
    <source>
        <dbReference type="ARBA" id="ARBA00022603"/>
    </source>
</evidence>
<dbReference type="GO" id="GO:0016874">
    <property type="term" value="F:ligase activity"/>
    <property type="evidence" value="ECO:0007669"/>
    <property type="project" value="UniProtKB-KW"/>
</dbReference>
<dbReference type="RefSeq" id="XP_024546765.1">
    <property type="nucleotide sequence ID" value="XM_024690995.1"/>
</dbReference>
<dbReference type="Gene3D" id="3.30.300.30">
    <property type="match status" value="1"/>
</dbReference>
<dbReference type="SUPFAM" id="SSF52151">
    <property type="entry name" value="FabD/lysophospholipase-like"/>
    <property type="match status" value="1"/>
</dbReference>
<feature type="compositionally biased region" description="Polar residues" evidence="9">
    <location>
        <begin position="2571"/>
        <end position="2600"/>
    </location>
</feature>
<evidence type="ECO:0000256" key="6">
    <source>
        <dbReference type="ARBA" id="ARBA00022737"/>
    </source>
</evidence>
<dbReference type="InterPro" id="IPR020807">
    <property type="entry name" value="PKS_DH"/>
</dbReference>
<dbReference type="VEuPathDB" id="FungiDB:Bcin01g11550"/>
<proteinExistence type="predicted"/>
<dbReference type="EMBL" id="CP009805">
    <property type="protein sequence ID" value="ATZ46586.1"/>
    <property type="molecule type" value="Genomic_DNA"/>
</dbReference>
<dbReference type="SMART" id="SM00822">
    <property type="entry name" value="PKS_KR"/>
    <property type="match status" value="1"/>
</dbReference>
<dbReference type="InterPro" id="IPR014043">
    <property type="entry name" value="Acyl_transferase_dom"/>
</dbReference>
<protein>
    <submittedName>
        <fullName evidence="13">Bcpks5</fullName>
    </submittedName>
</protein>
<dbReference type="PANTHER" id="PTHR43775:SF20">
    <property type="entry name" value="HYBRID PKS-NRPS SYNTHETASE APDA"/>
    <property type="match status" value="1"/>
</dbReference>
<dbReference type="InterPro" id="IPR042104">
    <property type="entry name" value="PKS_dehydratase_sf"/>
</dbReference>
<dbReference type="SUPFAM" id="SSF52777">
    <property type="entry name" value="CoA-dependent acyltransferases"/>
    <property type="match status" value="2"/>
</dbReference>
<dbReference type="CDD" id="cd00833">
    <property type="entry name" value="PKS"/>
    <property type="match status" value="1"/>
</dbReference>
<reference evidence="13 14" key="3">
    <citation type="journal article" date="2017" name="Mol. Plant Pathol.">
        <title>A gapless genome sequence of the fungus Botrytis cinerea.</title>
        <authorList>
            <person name="Van Kan J.A."/>
            <person name="Stassen J.H."/>
            <person name="Mosbach A."/>
            <person name="Van Der Lee T.A."/>
            <person name="Faino L."/>
            <person name="Farmer A.D."/>
            <person name="Papasotiriou D.G."/>
            <person name="Zhou S."/>
            <person name="Seidl M.F."/>
            <person name="Cottam E."/>
            <person name="Edel D."/>
            <person name="Hahn M."/>
            <person name="Schwartz D.C."/>
            <person name="Dietrich R.A."/>
            <person name="Widdison S."/>
            <person name="Scalliet G."/>
        </authorList>
    </citation>
    <scope>NUCLEOTIDE SEQUENCE [LARGE SCALE GENOMIC DNA]</scope>
    <source>
        <strain evidence="13 14">B05.10</strain>
    </source>
</reference>
<dbReference type="InterPro" id="IPR009081">
    <property type="entry name" value="PP-bd_ACP"/>
</dbReference>
<evidence type="ECO:0000259" key="12">
    <source>
        <dbReference type="PROSITE" id="PS52019"/>
    </source>
</evidence>
<feature type="domain" description="PKS/mFAS DH" evidence="12">
    <location>
        <begin position="942"/>
        <end position="1251"/>
    </location>
</feature>
<dbReference type="SUPFAM" id="SSF53335">
    <property type="entry name" value="S-adenosyl-L-methionine-dependent methyltransferases"/>
    <property type="match status" value="1"/>
</dbReference>
<dbReference type="Pfam" id="PF07993">
    <property type="entry name" value="NAD_binding_4"/>
    <property type="match status" value="1"/>
</dbReference>
<keyword evidence="2" id="KW-0597">Phosphoprotein</keyword>
<dbReference type="GO" id="GO:0004312">
    <property type="term" value="F:fatty acid synthase activity"/>
    <property type="evidence" value="ECO:0007669"/>
    <property type="project" value="TreeGrafter"/>
</dbReference>
<dbReference type="InterPro" id="IPR001227">
    <property type="entry name" value="Ac_transferase_dom_sf"/>
</dbReference>
<dbReference type="InterPro" id="IPR013120">
    <property type="entry name" value="FAR_NAD-bd"/>
</dbReference>
<dbReference type="Gene3D" id="3.40.50.12780">
    <property type="entry name" value="N-terminal domain of ligase-like"/>
    <property type="match status" value="1"/>
</dbReference>
<dbReference type="InterPro" id="IPR020845">
    <property type="entry name" value="AMP-binding_CS"/>
</dbReference>
<dbReference type="Gene3D" id="3.40.366.10">
    <property type="entry name" value="Malonyl-Coenzyme A Acyl Carrier Protein, domain 2"/>
    <property type="match status" value="1"/>
</dbReference>
<dbReference type="Pfam" id="PF02801">
    <property type="entry name" value="Ketoacyl-synt_C"/>
    <property type="match status" value="1"/>
</dbReference>
<dbReference type="Pfam" id="PF22621">
    <property type="entry name" value="CurL-like_PKS_C"/>
    <property type="match status" value="1"/>
</dbReference>
<dbReference type="Gene3D" id="3.40.50.720">
    <property type="entry name" value="NAD(P)-binding Rossmann-like Domain"/>
    <property type="match status" value="3"/>
</dbReference>
<dbReference type="Gene3D" id="3.10.129.110">
    <property type="entry name" value="Polyketide synthase dehydratase"/>
    <property type="match status" value="1"/>
</dbReference>
<dbReference type="SUPFAM" id="SSF56801">
    <property type="entry name" value="Acetyl-CoA synthetase-like"/>
    <property type="match status" value="1"/>
</dbReference>
<dbReference type="SUPFAM" id="SSF53901">
    <property type="entry name" value="Thiolase-like"/>
    <property type="match status" value="1"/>
</dbReference>
<dbReference type="Gene3D" id="3.30.559.30">
    <property type="entry name" value="Nonribosomal peptide synthetase, condensation domain"/>
    <property type="match status" value="1"/>
</dbReference>
<evidence type="ECO:0000313" key="14">
    <source>
        <dbReference type="Proteomes" id="UP000001798"/>
    </source>
</evidence>
<evidence type="ECO:0000256" key="9">
    <source>
        <dbReference type="SAM" id="MobiDB-lite"/>
    </source>
</evidence>
<name>A0A384J7K2_BOTFB</name>
<dbReference type="PROSITE" id="PS00606">
    <property type="entry name" value="KS3_1"/>
    <property type="match status" value="1"/>
</dbReference>
<dbReference type="KEGG" id="bfu:BCIN_01g11550"/>
<evidence type="ECO:0000313" key="13">
    <source>
        <dbReference type="EMBL" id="ATZ46586.1"/>
    </source>
</evidence>
<feature type="domain" description="Carrier" evidence="10">
    <location>
        <begin position="2444"/>
        <end position="2523"/>
    </location>
</feature>
<dbReference type="CDD" id="cd19532">
    <property type="entry name" value="C_PKS-NRPS"/>
    <property type="match status" value="1"/>
</dbReference>
<keyword evidence="14" id="KW-1185">Reference proteome</keyword>